<proteinExistence type="inferred from homology"/>
<dbReference type="SUPFAM" id="SSF48264">
    <property type="entry name" value="Cytochrome P450"/>
    <property type="match status" value="1"/>
</dbReference>
<dbReference type="PANTHER" id="PTHR24298">
    <property type="entry name" value="FLAVONOID 3'-MONOOXYGENASE-RELATED"/>
    <property type="match status" value="1"/>
</dbReference>
<evidence type="ECO:0000313" key="11">
    <source>
        <dbReference type="Proteomes" id="UP001064489"/>
    </source>
</evidence>
<dbReference type="InterPro" id="IPR036396">
    <property type="entry name" value="Cyt_P450_sf"/>
</dbReference>
<dbReference type="GO" id="GO:0005506">
    <property type="term" value="F:iron ion binding"/>
    <property type="evidence" value="ECO:0007669"/>
    <property type="project" value="InterPro"/>
</dbReference>
<keyword evidence="7" id="KW-0472">Membrane</keyword>
<keyword evidence="11" id="KW-1185">Reference proteome</keyword>
<keyword evidence="6" id="KW-1133">Transmembrane helix</keyword>
<protein>
    <recommendedName>
        <fullName evidence="12">Cytochrome P450</fullName>
    </recommendedName>
</protein>
<evidence type="ECO:0000313" key="10">
    <source>
        <dbReference type="EMBL" id="KAI9176819.1"/>
    </source>
</evidence>
<dbReference type="PANTHER" id="PTHR24298:SF444">
    <property type="entry name" value="CYTOCHROME P450"/>
    <property type="match status" value="1"/>
</dbReference>
<evidence type="ECO:0000256" key="3">
    <source>
        <dbReference type="ARBA" id="ARBA00022617"/>
    </source>
</evidence>
<comment type="similarity">
    <text evidence="8">Belongs to the cytochrome P450 family.</text>
</comment>
<feature type="chain" id="PRO_5042198925" description="Cytochrome P450" evidence="9">
    <location>
        <begin position="27"/>
        <end position="76"/>
    </location>
</feature>
<evidence type="ECO:0000256" key="5">
    <source>
        <dbReference type="ARBA" id="ARBA00022723"/>
    </source>
</evidence>
<dbReference type="InterPro" id="IPR051103">
    <property type="entry name" value="Plant_metabolite_P450s"/>
</dbReference>
<dbReference type="InterPro" id="IPR001128">
    <property type="entry name" value="Cyt_P450"/>
</dbReference>
<keyword evidence="9" id="KW-0732">Signal</keyword>
<dbReference type="Gene3D" id="1.10.630.10">
    <property type="entry name" value="Cytochrome P450"/>
    <property type="match status" value="1"/>
</dbReference>
<keyword evidence="4" id="KW-0812">Transmembrane</keyword>
<dbReference type="PROSITE" id="PS00086">
    <property type="entry name" value="CYTOCHROME_P450"/>
    <property type="match status" value="1"/>
</dbReference>
<dbReference type="GO" id="GO:0016709">
    <property type="term" value="F:oxidoreductase activity, acting on paired donors, with incorporation or reduction of molecular oxygen, NAD(P)H as one donor, and incorporation of one atom of oxygen"/>
    <property type="evidence" value="ECO:0007669"/>
    <property type="project" value="TreeGrafter"/>
</dbReference>
<comment type="subcellular location">
    <subcellularLocation>
        <location evidence="2">Membrane</location>
        <topology evidence="2">Single-pass membrane protein</topology>
    </subcellularLocation>
</comment>
<keyword evidence="8" id="KW-0560">Oxidoreductase</keyword>
<name>A0AAD5IZ08_ACENE</name>
<dbReference type="GO" id="GO:0016020">
    <property type="term" value="C:membrane"/>
    <property type="evidence" value="ECO:0007669"/>
    <property type="project" value="UniProtKB-SubCell"/>
</dbReference>
<feature type="signal peptide" evidence="9">
    <location>
        <begin position="1"/>
        <end position="26"/>
    </location>
</feature>
<keyword evidence="5 8" id="KW-0479">Metal-binding</keyword>
<evidence type="ECO:0000256" key="4">
    <source>
        <dbReference type="ARBA" id="ARBA00022692"/>
    </source>
</evidence>
<dbReference type="EMBL" id="JAJSOW010000102">
    <property type="protein sequence ID" value="KAI9176819.1"/>
    <property type="molecule type" value="Genomic_DNA"/>
</dbReference>
<evidence type="ECO:0000256" key="1">
    <source>
        <dbReference type="ARBA" id="ARBA00001971"/>
    </source>
</evidence>
<evidence type="ECO:0000256" key="6">
    <source>
        <dbReference type="ARBA" id="ARBA00022989"/>
    </source>
</evidence>
<accession>A0AAD5IZ08</accession>
<dbReference type="Pfam" id="PF00067">
    <property type="entry name" value="p450"/>
    <property type="match status" value="1"/>
</dbReference>
<comment type="cofactor">
    <cofactor evidence="1">
        <name>heme</name>
        <dbReference type="ChEBI" id="CHEBI:30413"/>
    </cofactor>
</comment>
<evidence type="ECO:0000256" key="8">
    <source>
        <dbReference type="RuleBase" id="RU000461"/>
    </source>
</evidence>
<evidence type="ECO:0000256" key="7">
    <source>
        <dbReference type="ARBA" id="ARBA00023136"/>
    </source>
</evidence>
<dbReference type="Proteomes" id="UP001064489">
    <property type="component" value="Chromosome 5"/>
</dbReference>
<comment type="caution">
    <text evidence="10">The sequence shown here is derived from an EMBL/GenBank/DDBJ whole genome shotgun (WGS) entry which is preliminary data.</text>
</comment>
<dbReference type="AlphaFoldDB" id="A0AAD5IZ08"/>
<keyword evidence="8" id="KW-0503">Monooxygenase</keyword>
<dbReference type="InterPro" id="IPR017972">
    <property type="entry name" value="Cyt_P450_CS"/>
</dbReference>
<evidence type="ECO:0000256" key="2">
    <source>
        <dbReference type="ARBA" id="ARBA00004167"/>
    </source>
</evidence>
<evidence type="ECO:0008006" key="12">
    <source>
        <dbReference type="Google" id="ProtNLM"/>
    </source>
</evidence>
<organism evidence="10 11">
    <name type="scientific">Acer negundo</name>
    <name type="common">Box elder</name>
    <dbReference type="NCBI Taxonomy" id="4023"/>
    <lineage>
        <taxon>Eukaryota</taxon>
        <taxon>Viridiplantae</taxon>
        <taxon>Streptophyta</taxon>
        <taxon>Embryophyta</taxon>
        <taxon>Tracheophyta</taxon>
        <taxon>Spermatophyta</taxon>
        <taxon>Magnoliopsida</taxon>
        <taxon>eudicotyledons</taxon>
        <taxon>Gunneridae</taxon>
        <taxon>Pentapetalae</taxon>
        <taxon>rosids</taxon>
        <taxon>malvids</taxon>
        <taxon>Sapindales</taxon>
        <taxon>Sapindaceae</taxon>
        <taxon>Hippocastanoideae</taxon>
        <taxon>Acereae</taxon>
        <taxon>Acer</taxon>
    </lineage>
</organism>
<evidence type="ECO:0000256" key="9">
    <source>
        <dbReference type="SAM" id="SignalP"/>
    </source>
</evidence>
<reference evidence="10" key="1">
    <citation type="journal article" date="2022" name="Plant J.">
        <title>Strategies of tolerance reflected in two North American maple genomes.</title>
        <authorList>
            <person name="McEvoy S.L."/>
            <person name="Sezen U.U."/>
            <person name="Trouern-Trend A."/>
            <person name="McMahon S.M."/>
            <person name="Schaberg P.G."/>
            <person name="Yang J."/>
            <person name="Wegrzyn J.L."/>
            <person name="Swenson N.G."/>
        </authorList>
    </citation>
    <scope>NUCLEOTIDE SEQUENCE</scope>
    <source>
        <strain evidence="10">91603</strain>
    </source>
</reference>
<reference evidence="10" key="2">
    <citation type="submission" date="2023-02" db="EMBL/GenBank/DDBJ databases">
        <authorList>
            <person name="Swenson N.G."/>
            <person name="Wegrzyn J.L."/>
            <person name="Mcevoy S.L."/>
        </authorList>
    </citation>
    <scope>NUCLEOTIDE SEQUENCE</scope>
    <source>
        <strain evidence="10">91603</strain>
        <tissue evidence="10">Leaf</tissue>
    </source>
</reference>
<keyword evidence="8" id="KW-0408">Iron</keyword>
<keyword evidence="3 8" id="KW-0349">Heme</keyword>
<sequence length="76" mass="7935">MIPFGSGRRSCPGATLALKFVPTTLAAIIQCFELKVGGGGSEISVDMEEGAGLTLPRAHSLVCNPVARLTPFLYSI</sequence>
<dbReference type="GO" id="GO:0020037">
    <property type="term" value="F:heme binding"/>
    <property type="evidence" value="ECO:0007669"/>
    <property type="project" value="InterPro"/>
</dbReference>
<gene>
    <name evidence="10" type="ORF">LWI28_007557</name>
</gene>